<dbReference type="SMART" id="SM01372">
    <property type="entry name" value="E2F_TDP"/>
    <property type="match status" value="1"/>
</dbReference>
<evidence type="ECO:0000313" key="11">
    <source>
        <dbReference type="WBParaSite" id="MBELARI_LOCUS5735"/>
    </source>
</evidence>
<dbReference type="SUPFAM" id="SSF46785">
    <property type="entry name" value="Winged helix' DNA-binding domain"/>
    <property type="match status" value="1"/>
</dbReference>
<evidence type="ECO:0000256" key="1">
    <source>
        <dbReference type="ARBA" id="ARBA00004123"/>
    </source>
</evidence>
<protein>
    <recommendedName>
        <fullName evidence="12">Transcription factor Dp-1</fullName>
    </recommendedName>
</protein>
<reference evidence="11" key="1">
    <citation type="submission" date="2024-02" db="UniProtKB">
        <authorList>
            <consortium name="WormBaseParasite"/>
        </authorList>
    </citation>
    <scope>IDENTIFICATION</scope>
</reference>
<keyword evidence="4 7" id="KW-0238">DNA-binding</keyword>
<evidence type="ECO:0000256" key="4">
    <source>
        <dbReference type="ARBA" id="ARBA00023125"/>
    </source>
</evidence>
<evidence type="ECO:0000256" key="5">
    <source>
        <dbReference type="ARBA" id="ARBA00023163"/>
    </source>
</evidence>
<evidence type="ECO:0000313" key="10">
    <source>
        <dbReference type="Proteomes" id="UP000887575"/>
    </source>
</evidence>
<dbReference type="CDD" id="cd14458">
    <property type="entry name" value="DP_DD"/>
    <property type="match status" value="1"/>
</dbReference>
<dbReference type="Gene3D" id="1.10.10.10">
    <property type="entry name" value="Winged helix-like DNA-binding domain superfamily/Winged helix DNA-binding domain"/>
    <property type="match status" value="1"/>
</dbReference>
<feature type="domain" description="Transcription factor DP C-terminal" evidence="8">
    <location>
        <begin position="176"/>
        <end position="320"/>
    </location>
</feature>
<evidence type="ECO:0000256" key="7">
    <source>
        <dbReference type="RuleBase" id="RU003796"/>
    </source>
</evidence>
<evidence type="ECO:0008006" key="12">
    <source>
        <dbReference type="Google" id="ProtNLM"/>
    </source>
</evidence>
<evidence type="ECO:0000256" key="6">
    <source>
        <dbReference type="ARBA" id="ARBA00023242"/>
    </source>
</evidence>
<dbReference type="InterPro" id="IPR037241">
    <property type="entry name" value="E2F-DP_heterodim"/>
</dbReference>
<dbReference type="InterPro" id="IPR015648">
    <property type="entry name" value="Transcrpt_fac_DP"/>
</dbReference>
<dbReference type="InterPro" id="IPR038168">
    <property type="entry name" value="TF_DP_C_sf"/>
</dbReference>
<dbReference type="PANTHER" id="PTHR12548:SF9">
    <property type="entry name" value="TRANSCRIPTION FACTOR DP"/>
    <property type="match status" value="1"/>
</dbReference>
<evidence type="ECO:0000256" key="2">
    <source>
        <dbReference type="ARBA" id="ARBA00010940"/>
    </source>
</evidence>
<dbReference type="AlphaFoldDB" id="A0AAF3FFQ6"/>
<evidence type="ECO:0000259" key="8">
    <source>
        <dbReference type="SMART" id="SM01138"/>
    </source>
</evidence>
<dbReference type="InterPro" id="IPR036388">
    <property type="entry name" value="WH-like_DNA-bd_sf"/>
</dbReference>
<dbReference type="WBParaSite" id="MBELARI_LOCUS5735">
    <property type="protein sequence ID" value="MBELARI_LOCUS5735"/>
    <property type="gene ID" value="MBELARI_LOCUS5735"/>
</dbReference>
<dbReference type="GO" id="GO:0000977">
    <property type="term" value="F:RNA polymerase II transcription regulatory region sequence-specific DNA binding"/>
    <property type="evidence" value="ECO:0007669"/>
    <property type="project" value="TreeGrafter"/>
</dbReference>
<evidence type="ECO:0000256" key="3">
    <source>
        <dbReference type="ARBA" id="ARBA00023015"/>
    </source>
</evidence>
<evidence type="ECO:0000259" key="9">
    <source>
        <dbReference type="SMART" id="SM01372"/>
    </source>
</evidence>
<sequence>MYGHPSRSIYNFDQRPKVVPIYSRQKEFAVVAPPSRLSTSSNSSTFAGQPTSFRSNYGSTYAANDKETRRSYDDRVNKILEEKYGRMNKGLRHFSMKVCEKVKQKGCTSYNEVADELVSEYFDAMNDTPAPQFQTFDMKNIRRRVYDALNVLMAVNIIEKQNKEIRWNGLPTTAAQEMKILENEKTKKEEKLKEKYEQCLDLMMQIVAYKHLIMRNRESPSVSTKASLNHSVLYLPFLVVATEPTTEVDVGVAGDRSEFLFHLDRPFEMFDDVEALKRLELTAGLESQSIFPNEVRDGTKQMLPRRLRPFVDEVLNEVENARALERQASLRDQNKSHQSIAYARPSSIARVGQVSMQSSGVRPSKQNIASTTFVSMKPSALMRQGISMQTRKQETFQKPPSTSERPHTGETVVVDGVYYTVASNVPKKEMLPMSQYQMPHHTYQEVPQNLMEEVEIFDEIVYEDVGATEEIAYSG</sequence>
<comment type="similarity">
    <text evidence="2 7">Belongs to the E2F/DP family.</text>
</comment>
<keyword evidence="10" id="KW-1185">Reference proteome</keyword>
<dbReference type="PANTHER" id="PTHR12548">
    <property type="entry name" value="TRANSCRIPTION FACTOR DP"/>
    <property type="match status" value="1"/>
</dbReference>
<keyword evidence="6 7" id="KW-0539">Nucleus</keyword>
<dbReference type="GO" id="GO:0000981">
    <property type="term" value="F:DNA-binding transcription factor activity, RNA polymerase II-specific"/>
    <property type="evidence" value="ECO:0007669"/>
    <property type="project" value="TreeGrafter"/>
</dbReference>
<dbReference type="InterPro" id="IPR003316">
    <property type="entry name" value="E2F_WHTH_DNA-bd_dom"/>
</dbReference>
<name>A0AAF3FFQ6_9BILA</name>
<organism evidence="10 11">
    <name type="scientific">Mesorhabditis belari</name>
    <dbReference type="NCBI Taxonomy" id="2138241"/>
    <lineage>
        <taxon>Eukaryota</taxon>
        <taxon>Metazoa</taxon>
        <taxon>Ecdysozoa</taxon>
        <taxon>Nematoda</taxon>
        <taxon>Chromadorea</taxon>
        <taxon>Rhabditida</taxon>
        <taxon>Rhabditina</taxon>
        <taxon>Rhabditomorpha</taxon>
        <taxon>Rhabditoidea</taxon>
        <taxon>Rhabditidae</taxon>
        <taxon>Mesorhabditinae</taxon>
        <taxon>Mesorhabditis</taxon>
    </lineage>
</organism>
<dbReference type="Pfam" id="PF08781">
    <property type="entry name" value="DP"/>
    <property type="match status" value="1"/>
</dbReference>
<dbReference type="Gene3D" id="1.20.140.80">
    <property type="entry name" value="Transcription factor DP"/>
    <property type="match status" value="1"/>
</dbReference>
<dbReference type="Proteomes" id="UP000887575">
    <property type="component" value="Unassembled WGS sequence"/>
</dbReference>
<keyword evidence="3 7" id="KW-0805">Transcription regulation</keyword>
<dbReference type="InterPro" id="IPR036390">
    <property type="entry name" value="WH_DNA-bd_sf"/>
</dbReference>
<dbReference type="Pfam" id="PF02319">
    <property type="entry name" value="WHD_E2F_TDP"/>
    <property type="match status" value="1"/>
</dbReference>
<dbReference type="SMART" id="SM01138">
    <property type="entry name" value="DP"/>
    <property type="match status" value="1"/>
</dbReference>
<feature type="domain" description="E2F/DP family winged-helix DNA-binding" evidence="9">
    <location>
        <begin position="86"/>
        <end position="169"/>
    </location>
</feature>
<dbReference type="InterPro" id="IPR014889">
    <property type="entry name" value="Transc_factor_DP_C"/>
</dbReference>
<keyword evidence="5 7" id="KW-0804">Transcription</keyword>
<comment type="subcellular location">
    <subcellularLocation>
        <location evidence="1 7">Nucleus</location>
    </subcellularLocation>
</comment>
<dbReference type="SUPFAM" id="SSF144074">
    <property type="entry name" value="E2F-DP heterodimerization region"/>
    <property type="match status" value="1"/>
</dbReference>
<proteinExistence type="inferred from homology"/>
<dbReference type="GO" id="GO:0051726">
    <property type="term" value="P:regulation of cell cycle"/>
    <property type="evidence" value="ECO:0007669"/>
    <property type="project" value="InterPro"/>
</dbReference>
<dbReference type="GO" id="GO:0005667">
    <property type="term" value="C:transcription regulator complex"/>
    <property type="evidence" value="ECO:0007669"/>
    <property type="project" value="InterPro"/>
</dbReference>
<dbReference type="GO" id="GO:0005634">
    <property type="term" value="C:nucleus"/>
    <property type="evidence" value="ECO:0007669"/>
    <property type="project" value="UniProtKB-SubCell"/>
</dbReference>
<accession>A0AAF3FFQ6</accession>
<dbReference type="FunFam" id="1.10.10.10:FF:000047">
    <property type="entry name" value="Transcription factor"/>
    <property type="match status" value="1"/>
</dbReference>